<proteinExistence type="predicted"/>
<evidence type="ECO:0000313" key="3">
    <source>
        <dbReference type="Proteomes" id="UP000054279"/>
    </source>
</evidence>
<feature type="region of interest" description="Disordered" evidence="1">
    <location>
        <begin position="303"/>
        <end position="343"/>
    </location>
</feature>
<evidence type="ECO:0000313" key="2">
    <source>
        <dbReference type="EMBL" id="KIJ46302.1"/>
    </source>
</evidence>
<dbReference type="OrthoDB" id="3193206at2759"/>
<dbReference type="AlphaFoldDB" id="A0A0C9VUD2"/>
<feature type="compositionally biased region" description="Low complexity" evidence="1">
    <location>
        <begin position="308"/>
        <end position="342"/>
    </location>
</feature>
<organism evidence="2 3">
    <name type="scientific">Sphaerobolus stellatus (strain SS14)</name>
    <dbReference type="NCBI Taxonomy" id="990650"/>
    <lineage>
        <taxon>Eukaryota</taxon>
        <taxon>Fungi</taxon>
        <taxon>Dikarya</taxon>
        <taxon>Basidiomycota</taxon>
        <taxon>Agaricomycotina</taxon>
        <taxon>Agaricomycetes</taxon>
        <taxon>Phallomycetidae</taxon>
        <taxon>Geastrales</taxon>
        <taxon>Sphaerobolaceae</taxon>
        <taxon>Sphaerobolus</taxon>
    </lineage>
</organism>
<name>A0A0C9VUD2_SPHS4</name>
<dbReference type="EMBL" id="KN837108">
    <property type="protein sequence ID" value="KIJ46302.1"/>
    <property type="molecule type" value="Genomic_DNA"/>
</dbReference>
<accession>A0A0C9VUD2</accession>
<reference evidence="2 3" key="1">
    <citation type="submission" date="2014-06" db="EMBL/GenBank/DDBJ databases">
        <title>Evolutionary Origins and Diversification of the Mycorrhizal Mutualists.</title>
        <authorList>
            <consortium name="DOE Joint Genome Institute"/>
            <consortium name="Mycorrhizal Genomics Consortium"/>
            <person name="Kohler A."/>
            <person name="Kuo A."/>
            <person name="Nagy L.G."/>
            <person name="Floudas D."/>
            <person name="Copeland A."/>
            <person name="Barry K.W."/>
            <person name="Cichocki N."/>
            <person name="Veneault-Fourrey C."/>
            <person name="LaButti K."/>
            <person name="Lindquist E.A."/>
            <person name="Lipzen A."/>
            <person name="Lundell T."/>
            <person name="Morin E."/>
            <person name="Murat C."/>
            <person name="Riley R."/>
            <person name="Ohm R."/>
            <person name="Sun H."/>
            <person name="Tunlid A."/>
            <person name="Henrissat B."/>
            <person name="Grigoriev I.V."/>
            <person name="Hibbett D.S."/>
            <person name="Martin F."/>
        </authorList>
    </citation>
    <scope>NUCLEOTIDE SEQUENCE [LARGE SCALE GENOMIC DNA]</scope>
    <source>
        <strain evidence="2 3">SS14</strain>
    </source>
</reference>
<evidence type="ECO:0000256" key="1">
    <source>
        <dbReference type="SAM" id="MobiDB-lite"/>
    </source>
</evidence>
<keyword evidence="3" id="KW-1185">Reference proteome</keyword>
<protein>
    <submittedName>
        <fullName evidence="2">Uncharacterized protein</fullName>
    </submittedName>
</protein>
<gene>
    <name evidence="2" type="ORF">M422DRAFT_250351</name>
</gene>
<dbReference type="HOGENOM" id="CLU_581616_0_0_1"/>
<dbReference type="Proteomes" id="UP000054279">
    <property type="component" value="Unassembled WGS sequence"/>
</dbReference>
<sequence>MSSSYPPVEPPDSRILLYIGAGYDLSPVLTFAPKGQRYPILPLSRTSCYVPPWPMHRYTYTSFIFVDAKPRHTSAFMVPDFNEWETYDARVKNVVHSSQGMLTRWRTVPGAPDLIIFEGGGSSSQITSRRADPDWNFALGSRWRPAKEDTSRPLTTLFYLFNTLDIEMVRAPRMEKLWRHVEALYVHGLRIHPLTGAGIGPGIGAGFGVNASMPSHDSSEKGKGRGVEPIGPLPSELGEGLKRCFVLVGSWDGKNGIRHVDFVQRAIQKRRHRLTIQAPLPSFRNSTSSEDISVPERLYSPVTFADHPSTPSISSSRTSISSTPSTPSPATSTSLPSESAPSIPTITLASTTSHLTSNIHRRFASSISHFFFHSPSAHSEAKKIHFPTISPPSHPYLFNSTPFDPFHIPIPQIAYSSSLPQPPLKKRKNPRNFRSKKGAYYISRTIEECMELSREEGTNWEDELERRVTP</sequence>